<evidence type="ECO:0000256" key="1">
    <source>
        <dbReference type="SAM" id="Phobius"/>
    </source>
</evidence>
<feature type="transmembrane region" description="Helical" evidence="1">
    <location>
        <begin position="155"/>
        <end position="174"/>
    </location>
</feature>
<feature type="transmembrane region" description="Helical" evidence="1">
    <location>
        <begin position="211"/>
        <end position="234"/>
    </location>
</feature>
<proteinExistence type="predicted"/>
<feature type="transmembrane region" description="Helical" evidence="1">
    <location>
        <begin position="493"/>
        <end position="516"/>
    </location>
</feature>
<keyword evidence="3" id="KW-1185">Reference proteome</keyword>
<keyword evidence="1" id="KW-0472">Membrane</keyword>
<keyword evidence="1" id="KW-0812">Transmembrane</keyword>
<evidence type="ECO:0000313" key="2">
    <source>
        <dbReference type="EMBL" id="GFE54642.1"/>
    </source>
</evidence>
<evidence type="ECO:0000313" key="3">
    <source>
        <dbReference type="Proteomes" id="UP001057455"/>
    </source>
</evidence>
<dbReference type="Proteomes" id="UP001057455">
    <property type="component" value="Unassembled WGS sequence"/>
</dbReference>
<protein>
    <submittedName>
        <fullName evidence="2">Uncharacterized protein</fullName>
    </submittedName>
</protein>
<comment type="caution">
    <text evidence="2">The sequence shown here is derived from an EMBL/GenBank/DDBJ whole genome shotgun (WGS) entry which is preliminary data.</text>
</comment>
<reference evidence="2" key="1">
    <citation type="submission" date="2019-12" db="EMBL/GenBank/DDBJ databases">
        <title>Genome sequence of Babesia ovis.</title>
        <authorList>
            <person name="Yamagishi J."/>
            <person name="Sevinc F."/>
            <person name="Xuan X."/>
        </authorList>
    </citation>
    <scope>NUCLEOTIDE SEQUENCE</scope>
    <source>
        <strain evidence="2">Selcuk</strain>
    </source>
</reference>
<dbReference type="OrthoDB" id="365248at2759"/>
<feature type="transmembrane region" description="Helical" evidence="1">
    <location>
        <begin position="21"/>
        <end position="48"/>
    </location>
</feature>
<dbReference type="EMBL" id="BLIY01000017">
    <property type="protein sequence ID" value="GFE54642.1"/>
    <property type="molecule type" value="Genomic_DNA"/>
</dbReference>
<dbReference type="AlphaFoldDB" id="A0A9W5WVT1"/>
<name>A0A9W5WVT1_BABOV</name>
<gene>
    <name evidence="2" type="ORF">BaOVIS_020460</name>
</gene>
<feature type="transmembrane region" description="Helical" evidence="1">
    <location>
        <begin position="114"/>
        <end position="134"/>
    </location>
</feature>
<keyword evidence="1" id="KW-1133">Transmembrane helix</keyword>
<sequence length="517" mass="59645">MTDSRDAWLNKPFNERLRESLYPLLLCACRFILSLTQFSVAIDTFVILKELNRMSDDNFDVSLTTIADGVTDYNWVPTLGGERGAKENYGTNKVFNLFIIRLIHYFRRQLGQVVLYPAAISLLFMTILSAYDIFEIFQSRWPRSKLRRIRRWLQTSLYVLTFTLITLQLVTLLYESSEISHMEVVYSFLFAYNTMSRSTNPMLMKTGIRSIKYRLVACIIFNIASLVPDTYLILVRMLQPLRLYAIVNSMKIANGLITLGAFVMICILRYYILASLNPKVLGDATTLKIMEYDPVYDANDYYPNSKWKFPDNVTNTSFVKQDVSYLPAFIHGRHIDSRVLRTLDELKLSVANKESEIRTMMYRLYSSGRTTETEFQTSMAMYAFVQNAYAQIRTALDVMSYLSVYLTMSALGFGVYAFLMVLRRHKLYVYINMVVDLVAIVWQVCNIIMTSYPMLATEFFCDAATHLPGTATLNFETNAVFTWMCRSKSLATLLFGLTVVQTALFLSDVAVLYLLWR</sequence>
<feature type="transmembrane region" description="Helical" evidence="1">
    <location>
        <begin position="255"/>
        <end position="272"/>
    </location>
</feature>
<accession>A0A9W5WVT1</accession>
<feature type="transmembrane region" description="Helical" evidence="1">
    <location>
        <begin position="402"/>
        <end position="422"/>
    </location>
</feature>
<organism evidence="2 3">
    <name type="scientific">Babesia ovis</name>
    <dbReference type="NCBI Taxonomy" id="5869"/>
    <lineage>
        <taxon>Eukaryota</taxon>
        <taxon>Sar</taxon>
        <taxon>Alveolata</taxon>
        <taxon>Apicomplexa</taxon>
        <taxon>Aconoidasida</taxon>
        <taxon>Piroplasmida</taxon>
        <taxon>Babesiidae</taxon>
        <taxon>Babesia</taxon>
    </lineage>
</organism>
<feature type="transmembrane region" description="Helical" evidence="1">
    <location>
        <begin position="429"/>
        <end position="449"/>
    </location>
</feature>